<dbReference type="Pfam" id="PF05685">
    <property type="entry name" value="Uma2"/>
    <property type="match status" value="1"/>
</dbReference>
<dbReference type="AlphaFoldDB" id="A0A511TF96"/>
<accession>A0A511TF96</accession>
<dbReference type="CDD" id="cd06260">
    <property type="entry name" value="DUF820-like"/>
    <property type="match status" value="1"/>
</dbReference>
<gene>
    <name evidence="2" type="ORF">MFU01_78770</name>
    <name evidence="3" type="ORF">SAMN05443572_103654</name>
</gene>
<reference evidence="2 5" key="2">
    <citation type="submission" date="2019-07" db="EMBL/GenBank/DDBJ databases">
        <title>Whole genome shotgun sequence of Myxococcus fulvus NBRC 100333.</title>
        <authorList>
            <person name="Hosoyama A."/>
            <person name="Uohara A."/>
            <person name="Ohji S."/>
            <person name="Ichikawa N."/>
        </authorList>
    </citation>
    <scope>NUCLEOTIDE SEQUENCE [LARGE SCALE GENOMIC DNA]</scope>
    <source>
        <strain evidence="2 5">NBRC 100333</strain>
    </source>
</reference>
<dbReference type="GO" id="GO:0004519">
    <property type="term" value="F:endonuclease activity"/>
    <property type="evidence" value="ECO:0007669"/>
    <property type="project" value="UniProtKB-KW"/>
</dbReference>
<evidence type="ECO:0000313" key="2">
    <source>
        <dbReference type="EMBL" id="GEN12840.1"/>
    </source>
</evidence>
<protein>
    <submittedName>
        <fullName evidence="3">Endonuclease, Uma2 family (Restriction endonuclease fold)</fullName>
    </submittedName>
</protein>
<evidence type="ECO:0000313" key="4">
    <source>
        <dbReference type="Proteomes" id="UP000183760"/>
    </source>
</evidence>
<dbReference type="Proteomes" id="UP000321514">
    <property type="component" value="Unassembled WGS sequence"/>
</dbReference>
<evidence type="ECO:0000313" key="3">
    <source>
        <dbReference type="EMBL" id="SET88366.1"/>
    </source>
</evidence>
<keyword evidence="3" id="KW-0540">Nuclease</keyword>
<organism evidence="2 5">
    <name type="scientific">Myxococcus fulvus</name>
    <dbReference type="NCBI Taxonomy" id="33"/>
    <lineage>
        <taxon>Bacteria</taxon>
        <taxon>Pseudomonadati</taxon>
        <taxon>Myxococcota</taxon>
        <taxon>Myxococcia</taxon>
        <taxon>Myxococcales</taxon>
        <taxon>Cystobacterineae</taxon>
        <taxon>Myxococcaceae</taxon>
        <taxon>Myxococcus</taxon>
    </lineage>
</organism>
<feature type="domain" description="Putative restriction endonuclease" evidence="1">
    <location>
        <begin position="50"/>
        <end position="175"/>
    </location>
</feature>
<sequence length="218" mass="23995">MGDIRGKKPRTYEDIAALPLPWVAETLEGLWPEPASRAAVDLLPLVHRLGALLVRPFDWARGGPGGWWFLETPELHLESGVVVPALAAWRRAAVPEPPEPESPWLTPAPDWVCEVLSPRSGELASRMHAYHQARVAHVWLLDPARCRVEVYRRGNRGWARVAVHEGSARMRAEPFDAVVLDLGALWLQEPTLTAGTPKGSVLVRRASEVASEPGRGAT</sequence>
<dbReference type="RefSeq" id="WP_074952800.1">
    <property type="nucleotide sequence ID" value="NZ_BJXR01000069.1"/>
</dbReference>
<evidence type="ECO:0000313" key="5">
    <source>
        <dbReference type="Proteomes" id="UP000321514"/>
    </source>
</evidence>
<proteinExistence type="predicted"/>
<keyword evidence="3" id="KW-0255">Endonuclease</keyword>
<dbReference type="Gene3D" id="3.90.1570.10">
    <property type="entry name" value="tt1808, chain A"/>
    <property type="match status" value="1"/>
</dbReference>
<dbReference type="Proteomes" id="UP000183760">
    <property type="component" value="Unassembled WGS sequence"/>
</dbReference>
<comment type="caution">
    <text evidence="2">The sequence shown here is derived from an EMBL/GenBank/DDBJ whole genome shotgun (WGS) entry which is preliminary data.</text>
</comment>
<dbReference type="InterPro" id="IPR012296">
    <property type="entry name" value="Nuclease_put_TT1808"/>
</dbReference>
<reference evidence="3 4" key="1">
    <citation type="submission" date="2016-10" db="EMBL/GenBank/DDBJ databases">
        <authorList>
            <person name="Varghese N."/>
            <person name="Submissions S."/>
        </authorList>
    </citation>
    <scope>NUCLEOTIDE SEQUENCE [LARGE SCALE GENOMIC DNA]</scope>
    <source>
        <strain evidence="3 4">DSM 16525</strain>
    </source>
</reference>
<dbReference type="InterPro" id="IPR008538">
    <property type="entry name" value="Uma2"/>
</dbReference>
<name>A0A511TF96_MYXFU</name>
<keyword evidence="4" id="KW-1185">Reference proteome</keyword>
<evidence type="ECO:0000259" key="1">
    <source>
        <dbReference type="Pfam" id="PF05685"/>
    </source>
</evidence>
<dbReference type="SUPFAM" id="SSF52980">
    <property type="entry name" value="Restriction endonuclease-like"/>
    <property type="match status" value="1"/>
</dbReference>
<dbReference type="EMBL" id="BJXR01000069">
    <property type="protein sequence ID" value="GEN12840.1"/>
    <property type="molecule type" value="Genomic_DNA"/>
</dbReference>
<dbReference type="EMBL" id="FOIB01000003">
    <property type="protein sequence ID" value="SET88366.1"/>
    <property type="molecule type" value="Genomic_DNA"/>
</dbReference>
<dbReference type="InterPro" id="IPR011335">
    <property type="entry name" value="Restrct_endonuc-II-like"/>
</dbReference>
<dbReference type="STRING" id="1334629.MFUL124B02_21995"/>
<keyword evidence="3" id="KW-0378">Hydrolase</keyword>